<accession>A0A7K1YAU6</accession>
<protein>
    <submittedName>
        <fullName evidence="2">AAA family ATPase</fullName>
    </submittedName>
</protein>
<dbReference type="InterPro" id="IPR027417">
    <property type="entry name" value="P-loop_NTPase"/>
</dbReference>
<dbReference type="Gene3D" id="3.40.50.300">
    <property type="entry name" value="P-loop containing nucleotide triphosphate hydrolases"/>
    <property type="match status" value="2"/>
</dbReference>
<feature type="domain" description="Endonuclease GajA/Old nuclease/RecF-like AAA" evidence="1">
    <location>
        <begin position="15"/>
        <end position="450"/>
    </location>
</feature>
<comment type="caution">
    <text evidence="2">The sequence shown here is derived from an EMBL/GenBank/DDBJ whole genome shotgun (WGS) entry which is preliminary data.</text>
</comment>
<dbReference type="PANTHER" id="PTHR43581">
    <property type="entry name" value="ATP/GTP PHOSPHATASE"/>
    <property type="match status" value="1"/>
</dbReference>
<dbReference type="PANTHER" id="PTHR43581:SF2">
    <property type="entry name" value="EXCINUCLEASE ATPASE SUBUNIT"/>
    <property type="match status" value="1"/>
</dbReference>
<reference evidence="2 3" key="1">
    <citation type="submission" date="2019-11" db="EMBL/GenBank/DDBJ databases">
        <title>Pedobacter sp. HMF7647 Genome sequencing and assembly.</title>
        <authorList>
            <person name="Kang H."/>
            <person name="Kim H."/>
            <person name="Joh K."/>
        </authorList>
    </citation>
    <scope>NUCLEOTIDE SEQUENCE [LARGE SCALE GENOMIC DNA]</scope>
    <source>
        <strain evidence="2 3">HMF7647</strain>
    </source>
</reference>
<name>A0A7K1YAU6_9SPHI</name>
<organism evidence="2 3">
    <name type="scientific">Hufsiella arboris</name>
    <dbReference type="NCBI Taxonomy" id="2695275"/>
    <lineage>
        <taxon>Bacteria</taxon>
        <taxon>Pseudomonadati</taxon>
        <taxon>Bacteroidota</taxon>
        <taxon>Sphingobacteriia</taxon>
        <taxon>Sphingobacteriales</taxon>
        <taxon>Sphingobacteriaceae</taxon>
        <taxon>Hufsiella</taxon>
    </lineage>
</organism>
<evidence type="ECO:0000313" key="3">
    <source>
        <dbReference type="Proteomes" id="UP000466586"/>
    </source>
</evidence>
<dbReference type="RefSeq" id="WP_160844413.1">
    <property type="nucleotide sequence ID" value="NZ_WVHT01000004.1"/>
</dbReference>
<dbReference type="Proteomes" id="UP000466586">
    <property type="component" value="Unassembled WGS sequence"/>
</dbReference>
<proteinExistence type="predicted"/>
<dbReference type="AlphaFoldDB" id="A0A7K1YAU6"/>
<evidence type="ECO:0000313" key="2">
    <source>
        <dbReference type="EMBL" id="MXV51229.1"/>
    </source>
</evidence>
<evidence type="ECO:0000259" key="1">
    <source>
        <dbReference type="Pfam" id="PF13175"/>
    </source>
</evidence>
<dbReference type="InterPro" id="IPR041685">
    <property type="entry name" value="AAA_GajA/Old/RecF-like"/>
</dbReference>
<sequence length="467" mass="53913">MSNIKKYAINGLFNTQNVVIPFDENIKILIGENGLGKTTILNSLYYVLTKKWHKLIKIPFESIELTFDSNSIIRFSKKHLEAYLMDDKRQRKRGHLQIISQLKSLIPNVNKLKEELLKPDTVNQQTIINHQDIINYIIKNRINQQIGAPTGVLVDCLIRLLTDEFVLVFDDINKIIEEQLDTTIMYFPTYRRVEEELQNLGQLRKISNDDFDFSDPFEEEERIELSNIEEETLIQFGMQDVETRIKSVLFQISEMSLTGFTTVTGQVLSQMLKGFPTVDESSLLHLNKDDIEIILNRVRGNLSETDRRNIIGIVESKKLSDKKDLVFFLSKLIGVYETQKELDNRIKNFVAVCNKYLVGKELKFDESSVSIDIIRKKSGQMVKLNQLSSGEKQIVSLFSKIYLEEHSSITVLFDEPELSLSIEWQKLLLPDILSSGKCKFLLAVTHSPFIFKNELDKYAVGMNIFID</sequence>
<dbReference type="InterPro" id="IPR051396">
    <property type="entry name" value="Bact_Antivir_Def_Nuclease"/>
</dbReference>
<gene>
    <name evidence="2" type="ORF">GS399_09635</name>
</gene>
<keyword evidence="3" id="KW-1185">Reference proteome</keyword>
<dbReference type="Pfam" id="PF13175">
    <property type="entry name" value="AAA_15"/>
    <property type="match status" value="1"/>
</dbReference>
<dbReference type="SUPFAM" id="SSF52540">
    <property type="entry name" value="P-loop containing nucleoside triphosphate hydrolases"/>
    <property type="match status" value="2"/>
</dbReference>
<dbReference type="EMBL" id="WVHT01000004">
    <property type="protein sequence ID" value="MXV51229.1"/>
    <property type="molecule type" value="Genomic_DNA"/>
</dbReference>